<reference evidence="4 5" key="1">
    <citation type="submission" date="2013-08" db="EMBL/GenBank/DDBJ databases">
        <title>Genome sequencing of Lysobacter.</title>
        <authorList>
            <person name="Zhang S."/>
            <person name="Wang G."/>
        </authorList>
    </citation>
    <scope>NUCLEOTIDE SEQUENCE [LARGE SCALE GENOMIC DNA]</scope>
    <source>
        <strain evidence="4 5">Ko07</strain>
    </source>
</reference>
<dbReference type="GO" id="GO:0016787">
    <property type="term" value="F:hydrolase activity"/>
    <property type="evidence" value="ECO:0007669"/>
    <property type="project" value="UniProtKB-KW"/>
</dbReference>
<evidence type="ECO:0000256" key="2">
    <source>
        <dbReference type="ARBA" id="ARBA00022801"/>
    </source>
</evidence>
<dbReference type="RefSeq" id="WP_036194629.1">
    <property type="nucleotide sequence ID" value="NZ_AVPS01000007.1"/>
</dbReference>
<dbReference type="GO" id="GO:0004521">
    <property type="term" value="F:RNA endonuclease activity"/>
    <property type="evidence" value="ECO:0007669"/>
    <property type="project" value="InterPro"/>
</dbReference>
<comment type="caution">
    <text evidence="4">The sequence shown here is derived from an EMBL/GenBank/DDBJ whole genome shotgun (WGS) entry which is preliminary data.</text>
</comment>
<gene>
    <name evidence="4" type="ORF">N792_11630</name>
</gene>
<dbReference type="Pfam" id="PF00545">
    <property type="entry name" value="Ribonuclease"/>
    <property type="match status" value="1"/>
</dbReference>
<evidence type="ECO:0000313" key="5">
    <source>
        <dbReference type="Proteomes" id="UP000030017"/>
    </source>
</evidence>
<evidence type="ECO:0000313" key="4">
    <source>
        <dbReference type="EMBL" id="KGM51379.1"/>
    </source>
</evidence>
<dbReference type="GO" id="GO:0003723">
    <property type="term" value="F:RNA binding"/>
    <property type="evidence" value="ECO:0007669"/>
    <property type="project" value="InterPro"/>
</dbReference>
<dbReference type="eggNOG" id="COG4290">
    <property type="taxonomic scope" value="Bacteria"/>
</dbReference>
<dbReference type="Proteomes" id="UP000030017">
    <property type="component" value="Unassembled WGS sequence"/>
</dbReference>
<proteinExistence type="predicted"/>
<feature type="compositionally biased region" description="Low complexity" evidence="3">
    <location>
        <begin position="32"/>
        <end position="43"/>
    </location>
</feature>
<keyword evidence="5" id="KW-1185">Reference proteome</keyword>
<dbReference type="Gene3D" id="3.10.450.30">
    <property type="entry name" value="Microbial ribonucleases"/>
    <property type="match status" value="1"/>
</dbReference>
<name>A0A0A0EM21_9GAMM</name>
<protein>
    <submittedName>
        <fullName evidence="4">Uncharacterized protein</fullName>
    </submittedName>
</protein>
<dbReference type="InterPro" id="IPR000026">
    <property type="entry name" value="N1-like"/>
</dbReference>
<dbReference type="EMBL" id="AVPS01000007">
    <property type="protein sequence ID" value="KGM51379.1"/>
    <property type="molecule type" value="Genomic_DNA"/>
</dbReference>
<organism evidence="4 5">
    <name type="scientific">Lysobacter concretionis Ko07 = DSM 16239</name>
    <dbReference type="NCBI Taxonomy" id="1122185"/>
    <lineage>
        <taxon>Bacteria</taxon>
        <taxon>Pseudomonadati</taxon>
        <taxon>Pseudomonadota</taxon>
        <taxon>Gammaproteobacteria</taxon>
        <taxon>Lysobacterales</taxon>
        <taxon>Lysobacteraceae</taxon>
        <taxon>Novilysobacter</taxon>
    </lineage>
</organism>
<evidence type="ECO:0000256" key="1">
    <source>
        <dbReference type="ARBA" id="ARBA00022722"/>
    </source>
</evidence>
<feature type="region of interest" description="Disordered" evidence="3">
    <location>
        <begin position="29"/>
        <end position="65"/>
    </location>
</feature>
<keyword evidence="1" id="KW-0540">Nuclease</keyword>
<keyword evidence="2" id="KW-0378">Hydrolase</keyword>
<dbReference type="InterPro" id="IPR016191">
    <property type="entry name" value="Ribonuclease/ribotoxin"/>
</dbReference>
<dbReference type="AlphaFoldDB" id="A0A0A0EM21"/>
<dbReference type="SUPFAM" id="SSF53933">
    <property type="entry name" value="Microbial ribonucleases"/>
    <property type="match status" value="1"/>
</dbReference>
<accession>A0A0A0EM21</accession>
<sequence length="155" mass="17550">MRRNRPLWLLAAILLVGLWAWSQNTDNGVSHAPTAAPATQTAEVPPPAMRDAAPRERAGNDRPGYPAFLPREAHAVLDAIARGGPYEYRQDGGVFQNRERELPLQPRGYYREFTVDTPGARDRGARRIVTGGDPPVEYFYTDDHYRSFRRFEVAR</sequence>
<dbReference type="OrthoDB" id="5326845at2"/>
<evidence type="ECO:0000256" key="3">
    <source>
        <dbReference type="SAM" id="MobiDB-lite"/>
    </source>
</evidence>